<evidence type="ECO:0000313" key="2">
    <source>
        <dbReference type="Proteomes" id="UP000753961"/>
    </source>
</evidence>
<accession>A0A953LA87</accession>
<dbReference type="Gene3D" id="3.75.10.10">
    <property type="entry name" value="L-arginine/glycine Amidinotransferase, Chain A"/>
    <property type="match status" value="1"/>
</dbReference>
<sequence length="310" mass="35554">MIAHKIFMVRPAHFGFNPETAVNNVFQQEPGSGVDNLQQQALDEFDNMVIKLRQAEIQVDVLHDNLSEKRLDAIFSNNWISTHPDQTLITYPLFSPIRRKERDPRHIRYIADHYQVRSHLAMEYYEREGYFLEGTGSLVIDHEYGLVFGNRSPRTHEVPFTQFCLKMGYTPVLFDAVDQNDIPVYHTNIVLGIGRGYVIVNKSAIPASDWSKLAYYFNQADKQIIEISHDQMNSFVGNSAFLHNAAKEPFIVLSQTAYQVLSSRQKDQLADFGQLLPCHLSTIERIGGGSAKCMITENYLIPRWPEGRNF</sequence>
<dbReference type="SUPFAM" id="SSF55909">
    <property type="entry name" value="Pentein"/>
    <property type="match status" value="1"/>
</dbReference>
<reference evidence="1" key="1">
    <citation type="submission" date="2021-06" db="EMBL/GenBank/DDBJ databases">
        <title>44 bacteria genomes isolated from Dapeng, Shenzhen.</title>
        <authorList>
            <person name="Zheng W."/>
            <person name="Yu S."/>
            <person name="Huang Y."/>
        </authorList>
    </citation>
    <scope>NUCLEOTIDE SEQUENCE</scope>
    <source>
        <strain evidence="1">DP5N28-2</strain>
    </source>
</reference>
<evidence type="ECO:0000313" key="1">
    <source>
        <dbReference type="EMBL" id="MBY5958438.1"/>
    </source>
</evidence>
<dbReference type="InterPro" id="IPR014541">
    <property type="entry name" value="Amdntrnsf_FN0238"/>
</dbReference>
<name>A0A953LA87_9BACT</name>
<comment type="caution">
    <text evidence="1">The sequence shown here is derived from an EMBL/GenBank/DDBJ whole genome shotgun (WGS) entry which is preliminary data.</text>
</comment>
<dbReference type="EMBL" id="JAHVHU010000008">
    <property type="protein sequence ID" value="MBY5958438.1"/>
    <property type="molecule type" value="Genomic_DNA"/>
</dbReference>
<protein>
    <submittedName>
        <fullName evidence="1">Amidinotransferase</fullName>
    </submittedName>
</protein>
<dbReference type="Pfam" id="PF19420">
    <property type="entry name" value="DDAH_eukar"/>
    <property type="match status" value="1"/>
</dbReference>
<proteinExistence type="predicted"/>
<dbReference type="AlphaFoldDB" id="A0A953LA87"/>
<dbReference type="PANTHER" id="PTHR43224:SF1">
    <property type="entry name" value="AMIDINOTRANSFERASE"/>
    <property type="match status" value="1"/>
</dbReference>
<keyword evidence="2" id="KW-1185">Reference proteome</keyword>
<dbReference type="PANTHER" id="PTHR43224">
    <property type="entry name" value="AMIDINOTRANSFERASE"/>
    <property type="match status" value="1"/>
</dbReference>
<dbReference type="RefSeq" id="WP_222579973.1">
    <property type="nucleotide sequence ID" value="NZ_JAHVHU010000008.1"/>
</dbReference>
<organism evidence="1 2">
    <name type="scientific">Membranihabitans marinus</name>
    <dbReference type="NCBI Taxonomy" id="1227546"/>
    <lineage>
        <taxon>Bacteria</taxon>
        <taxon>Pseudomonadati</taxon>
        <taxon>Bacteroidota</taxon>
        <taxon>Saprospiria</taxon>
        <taxon>Saprospirales</taxon>
        <taxon>Saprospiraceae</taxon>
        <taxon>Membranihabitans</taxon>
    </lineage>
</organism>
<dbReference type="Proteomes" id="UP000753961">
    <property type="component" value="Unassembled WGS sequence"/>
</dbReference>
<gene>
    <name evidence="1" type="ORF">KUV50_09865</name>
</gene>
<dbReference type="PIRSF" id="PIRSF028188">
    <property type="entry name" value="Amdntrnsf_FN0238"/>
    <property type="match status" value="1"/>
</dbReference>